<gene>
    <name evidence="2" type="primary">atp8</name>
</gene>
<sequence>MSPMWWTFMMLVFLTLLFLNLTNLYFNVKMKLKKKIDLTNNKNYWKW</sequence>
<organism evidence="2">
    <name type="scientific">Illinigina sp. EMHAU-15062817</name>
    <dbReference type="NCBI Taxonomy" id="2040461"/>
    <lineage>
        <taxon>Eukaryota</taxon>
        <taxon>Metazoa</taxon>
        <taxon>Ecdysozoa</taxon>
        <taxon>Arthropoda</taxon>
        <taxon>Hexapoda</taxon>
        <taxon>Insecta</taxon>
        <taxon>Pterygota</taxon>
        <taxon>Neoptera</taxon>
        <taxon>Paraneoptera</taxon>
        <taxon>Hemiptera</taxon>
        <taxon>Auchenorrhyncha</taxon>
        <taxon>Membracoidea</taxon>
        <taxon>Cicadellidae</taxon>
        <taxon>Typhlocybinae</taxon>
        <taxon>Erythroneurini</taxon>
        <taxon>Illinigina</taxon>
    </lineage>
</organism>
<keyword evidence="1" id="KW-0812">Transmembrane</keyword>
<dbReference type="AlphaFoldDB" id="A0A343KGK2"/>
<evidence type="ECO:0000256" key="1">
    <source>
        <dbReference type="SAM" id="Phobius"/>
    </source>
</evidence>
<protein>
    <submittedName>
        <fullName evidence="2">ATP synthase F0 subunit 8</fullName>
    </submittedName>
</protein>
<feature type="transmembrane region" description="Helical" evidence="1">
    <location>
        <begin position="6"/>
        <end position="26"/>
    </location>
</feature>
<geneLocation type="mitochondrion" evidence="2"/>
<reference evidence="2" key="1">
    <citation type="journal article" date="2017" name="Sci. Rep.">
        <title>Deep-level phylogeny of Cicadomorpha inferred from mitochondrial genomes sequenced by NGS.</title>
        <authorList>
            <person name="Song N."/>
            <person name="Cai W."/>
            <person name="Li H."/>
        </authorList>
    </citation>
    <scope>NUCLEOTIDE SEQUENCE</scope>
</reference>
<keyword evidence="2" id="KW-0496">Mitochondrion</keyword>
<accession>A0A343KGK2</accession>
<keyword evidence="1" id="KW-0472">Membrane</keyword>
<evidence type="ECO:0000313" key="2">
    <source>
        <dbReference type="EMBL" id="ATF28594.1"/>
    </source>
</evidence>
<name>A0A343KGK2_9HEMI</name>
<proteinExistence type="predicted"/>
<keyword evidence="1" id="KW-1133">Transmembrane helix</keyword>
<dbReference type="EMBL" id="KY039129">
    <property type="protein sequence ID" value="ATF28594.1"/>
    <property type="molecule type" value="Genomic_DNA"/>
</dbReference>